<proteinExistence type="predicted"/>
<name>A0A833YWN4_9CHIR</name>
<comment type="caution">
    <text evidence="2">The sequence shown here is derived from an EMBL/GenBank/DDBJ whole genome shotgun (WGS) entry which is preliminary data.</text>
</comment>
<feature type="region of interest" description="Disordered" evidence="1">
    <location>
        <begin position="1"/>
        <end position="22"/>
    </location>
</feature>
<dbReference type="EMBL" id="JABVXQ010000013">
    <property type="protein sequence ID" value="KAF6081938.1"/>
    <property type="molecule type" value="Genomic_DNA"/>
</dbReference>
<reference evidence="2 3" key="1">
    <citation type="journal article" date="2020" name="Nature">
        <title>Six reference-quality genomes reveal evolution of bat adaptations.</title>
        <authorList>
            <person name="Jebb D."/>
            <person name="Huang Z."/>
            <person name="Pippel M."/>
            <person name="Hughes G.M."/>
            <person name="Lavrichenko K."/>
            <person name="Devanna P."/>
            <person name="Winkler S."/>
            <person name="Jermiin L.S."/>
            <person name="Skirmuntt E.C."/>
            <person name="Katzourakis A."/>
            <person name="Burkitt-Gray L."/>
            <person name="Ray D.A."/>
            <person name="Sullivan K.A.M."/>
            <person name="Roscito J.G."/>
            <person name="Kirilenko B.M."/>
            <person name="Davalos L.M."/>
            <person name="Corthals A.P."/>
            <person name="Power M.L."/>
            <person name="Jones G."/>
            <person name="Ransome R.D."/>
            <person name="Dechmann D.K.N."/>
            <person name="Locatelli A.G."/>
            <person name="Puechmaille S.J."/>
            <person name="Fedrigo O."/>
            <person name="Jarvis E.D."/>
            <person name="Hiller M."/>
            <person name="Vernes S.C."/>
            <person name="Myers E.W."/>
            <person name="Teeling E.C."/>
        </authorList>
    </citation>
    <scope>NUCLEOTIDE SEQUENCE [LARGE SCALE GENOMIC DNA]</scope>
    <source>
        <strain evidence="2">Bat1K_MPI-CBG_1</strain>
    </source>
</reference>
<evidence type="ECO:0000313" key="3">
    <source>
        <dbReference type="Proteomes" id="UP000664940"/>
    </source>
</evidence>
<dbReference type="Proteomes" id="UP000664940">
    <property type="component" value="Unassembled WGS sequence"/>
</dbReference>
<accession>A0A833YWN4</accession>
<protein>
    <submittedName>
        <fullName evidence="2">Uncharacterized protein</fullName>
    </submittedName>
</protein>
<sequence>MFGGRASEAHSLETGKQNASGQGLRGWSWFGWGCGAGRQTPCPGQARLLGWGAVGGLRSCSRRGRAALHGVINPLTQGSAGTLWRVTRCLAFRQPTNPLTRPEHALLTPRSLTLLTLQLKGLSRGGDMGADEAPEGPAHGLGSLCRPALQGRACSRTHRRCHFLPGGFEQSPHLSEPHFLSSGLGVLTFTSGSVRSPMNIKDKWQILKTTTARRSWGEGGRPRKAG</sequence>
<evidence type="ECO:0000256" key="1">
    <source>
        <dbReference type="SAM" id="MobiDB-lite"/>
    </source>
</evidence>
<gene>
    <name evidence="2" type="ORF">HJG60_008915</name>
</gene>
<evidence type="ECO:0000313" key="2">
    <source>
        <dbReference type="EMBL" id="KAF6081938.1"/>
    </source>
</evidence>
<dbReference type="AlphaFoldDB" id="A0A833YWN4"/>
<organism evidence="2 3">
    <name type="scientific">Phyllostomus discolor</name>
    <name type="common">pale spear-nosed bat</name>
    <dbReference type="NCBI Taxonomy" id="89673"/>
    <lineage>
        <taxon>Eukaryota</taxon>
        <taxon>Metazoa</taxon>
        <taxon>Chordata</taxon>
        <taxon>Craniata</taxon>
        <taxon>Vertebrata</taxon>
        <taxon>Euteleostomi</taxon>
        <taxon>Mammalia</taxon>
        <taxon>Eutheria</taxon>
        <taxon>Laurasiatheria</taxon>
        <taxon>Chiroptera</taxon>
        <taxon>Yangochiroptera</taxon>
        <taxon>Phyllostomidae</taxon>
        <taxon>Phyllostominae</taxon>
        <taxon>Phyllostomus</taxon>
    </lineage>
</organism>